<organism evidence="2 3">
    <name type="scientific">Monosiga brevicollis</name>
    <name type="common">Choanoflagellate</name>
    <dbReference type="NCBI Taxonomy" id="81824"/>
    <lineage>
        <taxon>Eukaryota</taxon>
        <taxon>Choanoflagellata</taxon>
        <taxon>Craspedida</taxon>
        <taxon>Salpingoecidae</taxon>
        <taxon>Monosiga</taxon>
    </lineage>
</organism>
<dbReference type="PROSITE" id="PS50127">
    <property type="entry name" value="UBC_2"/>
    <property type="match status" value="1"/>
</dbReference>
<dbReference type="Proteomes" id="UP000001357">
    <property type="component" value="Unassembled WGS sequence"/>
</dbReference>
<dbReference type="Gene3D" id="2.30.29.30">
    <property type="entry name" value="Pleckstrin-homology domain (PH domain)/Phosphotyrosine-binding domain (PTB)"/>
    <property type="match status" value="1"/>
</dbReference>
<dbReference type="InterPro" id="IPR016135">
    <property type="entry name" value="UBQ-conjugating_enzyme/RWD"/>
</dbReference>
<dbReference type="SUPFAM" id="SSF54495">
    <property type="entry name" value="UBC-like"/>
    <property type="match status" value="1"/>
</dbReference>
<dbReference type="InterPro" id="IPR000608">
    <property type="entry name" value="UBC"/>
</dbReference>
<feature type="domain" description="UBC core" evidence="1">
    <location>
        <begin position="17"/>
        <end position="176"/>
    </location>
</feature>
<dbReference type="OMA" id="THPMINE"/>
<dbReference type="SMART" id="SM00212">
    <property type="entry name" value="UBCc"/>
    <property type="match status" value="1"/>
</dbReference>
<dbReference type="Pfam" id="PF00179">
    <property type="entry name" value="UQ_con"/>
    <property type="match status" value="1"/>
</dbReference>
<accession>A9UWL8</accession>
<dbReference type="SUPFAM" id="SSF50729">
    <property type="entry name" value="PH domain-like"/>
    <property type="match status" value="1"/>
</dbReference>
<dbReference type="KEGG" id="mbr:MONBRDRAFT_7321"/>
<protein>
    <recommendedName>
        <fullName evidence="1">UBC core domain-containing protein</fullName>
    </recommendedName>
</protein>
<dbReference type="CDD" id="cd00821">
    <property type="entry name" value="PH"/>
    <property type="match status" value="1"/>
</dbReference>
<dbReference type="AlphaFoldDB" id="A9UWL8"/>
<dbReference type="PANTHER" id="PTHR24067">
    <property type="entry name" value="UBIQUITIN-CONJUGATING ENZYME E2"/>
    <property type="match status" value="1"/>
</dbReference>
<dbReference type="RefSeq" id="XP_001745001.1">
    <property type="nucleotide sequence ID" value="XM_001744949.1"/>
</dbReference>
<dbReference type="eggNOG" id="KOG0429">
    <property type="taxonomic scope" value="Eukaryota"/>
</dbReference>
<evidence type="ECO:0000259" key="1">
    <source>
        <dbReference type="PROSITE" id="PS50127"/>
    </source>
</evidence>
<evidence type="ECO:0000313" key="2">
    <source>
        <dbReference type="EMBL" id="EDQ90234.1"/>
    </source>
</evidence>
<dbReference type="InterPro" id="IPR011993">
    <property type="entry name" value="PH-like_dom_sf"/>
</dbReference>
<gene>
    <name evidence="2" type="ORF">MONBRDRAFT_7321</name>
</gene>
<dbReference type="InterPro" id="IPR050113">
    <property type="entry name" value="Ub_conjugating_enzyme"/>
</dbReference>
<dbReference type="CDD" id="cd23814">
    <property type="entry name" value="UEV_AKTIP"/>
    <property type="match status" value="1"/>
</dbReference>
<reference evidence="2 3" key="1">
    <citation type="journal article" date="2008" name="Nature">
        <title>The genome of the choanoflagellate Monosiga brevicollis and the origin of metazoans.</title>
        <authorList>
            <consortium name="JGI Sequencing"/>
            <person name="King N."/>
            <person name="Westbrook M.J."/>
            <person name="Young S.L."/>
            <person name="Kuo A."/>
            <person name="Abedin M."/>
            <person name="Chapman J."/>
            <person name="Fairclough S."/>
            <person name="Hellsten U."/>
            <person name="Isogai Y."/>
            <person name="Letunic I."/>
            <person name="Marr M."/>
            <person name="Pincus D."/>
            <person name="Putnam N."/>
            <person name="Rokas A."/>
            <person name="Wright K.J."/>
            <person name="Zuzow R."/>
            <person name="Dirks W."/>
            <person name="Good M."/>
            <person name="Goodstein D."/>
            <person name="Lemons D."/>
            <person name="Li W."/>
            <person name="Lyons J.B."/>
            <person name="Morris A."/>
            <person name="Nichols S."/>
            <person name="Richter D.J."/>
            <person name="Salamov A."/>
            <person name="Bork P."/>
            <person name="Lim W.A."/>
            <person name="Manning G."/>
            <person name="Miller W.T."/>
            <person name="McGinnis W."/>
            <person name="Shapiro H."/>
            <person name="Tjian R."/>
            <person name="Grigoriev I.V."/>
            <person name="Rokhsar D."/>
        </authorList>
    </citation>
    <scope>NUCLEOTIDE SEQUENCE [LARGE SCALE GENOMIC DNA]</scope>
    <source>
        <strain evidence="3">MX1 / ATCC 50154</strain>
    </source>
</reference>
<proteinExistence type="predicted"/>
<dbReference type="STRING" id="81824.A9UWL8"/>
<dbReference type="InParanoid" id="A9UWL8"/>
<sequence length="385" mass="43310">MDADDYREKLRTLDRLIAELKAQGAHKDTSEEDRVKAMCHRSCQPSKSRRSLAPCLAIAWDAVYFVREGIYRGGIFKLRLLIPPTYPDKVVPRIFFQSNVFHPRVNDITGELDMSRYYVSWNPDVDRLKHLFKYVHKMFRKIDADNAVNEGAAAMFRVSMEAFEAPVQRCVKASQATAHTPTGNSIELGHSDNRDGIMQAIKDYMQSLRQTANPDDSHSARIRGRLESRHKSLTSAVLTERMVQRASNLASVESLDHHVASPATCGTRNLCRLGDDACAGYVTYFTGEGASPERRWLFLSESAGHLRLYKTEREEDLITELATRDVCRCYEPDSTTQRASNGFVVVTPDMVLRLGALSSNGLLVWRSAILHASAFGEPRIGHEST</sequence>
<keyword evidence="3" id="KW-1185">Reference proteome</keyword>
<name>A9UWL8_MONBE</name>
<dbReference type="EMBL" id="CH991548">
    <property type="protein sequence ID" value="EDQ90234.1"/>
    <property type="molecule type" value="Genomic_DNA"/>
</dbReference>
<dbReference type="GeneID" id="5890314"/>
<dbReference type="Gene3D" id="3.10.110.10">
    <property type="entry name" value="Ubiquitin Conjugating Enzyme"/>
    <property type="match status" value="1"/>
</dbReference>
<evidence type="ECO:0000313" key="3">
    <source>
        <dbReference type="Proteomes" id="UP000001357"/>
    </source>
</evidence>